<evidence type="ECO:0000256" key="4">
    <source>
        <dbReference type="ARBA" id="ARBA00023136"/>
    </source>
</evidence>
<name>A0A0H3YFA1_SCHMD</name>
<dbReference type="OrthoDB" id="6418713at2759"/>
<dbReference type="Pfam" id="PF03151">
    <property type="entry name" value="TPT"/>
    <property type="match status" value="1"/>
</dbReference>
<dbReference type="InterPro" id="IPR004853">
    <property type="entry name" value="Sugar_P_trans_dom"/>
</dbReference>
<feature type="transmembrane region" description="Helical" evidence="5">
    <location>
        <begin position="41"/>
        <end position="63"/>
    </location>
</feature>
<evidence type="ECO:0000256" key="2">
    <source>
        <dbReference type="ARBA" id="ARBA00022692"/>
    </source>
</evidence>
<keyword evidence="3 5" id="KW-1133">Transmembrane helix</keyword>
<feature type="transmembrane region" description="Helical" evidence="5">
    <location>
        <begin position="114"/>
        <end position="133"/>
    </location>
</feature>
<protein>
    <submittedName>
        <fullName evidence="7">Slc35e1</fullName>
    </submittedName>
</protein>
<keyword evidence="4 5" id="KW-0472">Membrane</keyword>
<gene>
    <name evidence="7" type="primary">slc35e1</name>
</gene>
<feature type="transmembrane region" description="Helical" evidence="5">
    <location>
        <begin position="75"/>
        <end position="93"/>
    </location>
</feature>
<keyword evidence="2 5" id="KW-0812">Transmembrane</keyword>
<dbReference type="EMBL" id="KT163700">
    <property type="protein sequence ID" value="AKN21650.1"/>
    <property type="molecule type" value="mRNA"/>
</dbReference>
<feature type="transmembrane region" description="Helical" evidence="5">
    <location>
        <begin position="191"/>
        <end position="211"/>
    </location>
</feature>
<dbReference type="GO" id="GO:0016020">
    <property type="term" value="C:membrane"/>
    <property type="evidence" value="ECO:0007669"/>
    <property type="project" value="UniProtKB-SubCell"/>
</dbReference>
<dbReference type="AlphaFoldDB" id="A0A0H3YFA1"/>
<sequence length="400" mass="44394">MKNALLPIRRSRTISDSESTELPDFVSTVNSFNSNLGEDNINIVTALVLCTIWCIISVLNNIISKSLLNNFPYPLTSTLAQLLATAICAYPLVKIWKIPEINWKDISYKYIVKMIIPLGFGKFMAACGTHISVSKLPVSYAHTVKASMPIFVVIFSYLFYKEKYSLKIYISLSVIFSGIALASITEMSFNSVGLLSAVIATASFAFLNILTKRCLNVTHMHQFSLLLLLARISTLMFLPIWIFNDGLVFLYSETKHSKLDLSITISLLIADGILNFAQNVIAFTLIAKITPLSYAVCNVIKRLVVIVMSILFFGNPVTVLNMIGTGASMGGVLMYNMTKMKGKATTILPIHKTKLNGSIVHNSRLPHIDSNVVLCIPNGLTEEPYLRKPEKRFHNAIDII</sequence>
<accession>A0A0H3YFA1</accession>
<evidence type="ECO:0000259" key="6">
    <source>
        <dbReference type="Pfam" id="PF03151"/>
    </source>
</evidence>
<comment type="subcellular location">
    <subcellularLocation>
        <location evidence="1">Membrane</location>
        <topology evidence="1">Multi-pass membrane protein</topology>
    </subcellularLocation>
</comment>
<dbReference type="InterPro" id="IPR037185">
    <property type="entry name" value="EmrE-like"/>
</dbReference>
<evidence type="ECO:0000256" key="1">
    <source>
        <dbReference type="ARBA" id="ARBA00004141"/>
    </source>
</evidence>
<evidence type="ECO:0000256" key="5">
    <source>
        <dbReference type="SAM" id="Phobius"/>
    </source>
</evidence>
<feature type="domain" description="Sugar phosphate transporter" evidence="6">
    <location>
        <begin position="46"/>
        <end position="336"/>
    </location>
</feature>
<feature type="transmembrane region" description="Helical" evidence="5">
    <location>
        <begin position="223"/>
        <end position="243"/>
    </location>
</feature>
<dbReference type="InterPro" id="IPR050186">
    <property type="entry name" value="TPT_transporter"/>
</dbReference>
<feature type="transmembrane region" description="Helical" evidence="5">
    <location>
        <begin position="263"/>
        <end position="285"/>
    </location>
</feature>
<feature type="transmembrane region" description="Helical" evidence="5">
    <location>
        <begin position="166"/>
        <end position="185"/>
    </location>
</feature>
<evidence type="ECO:0000256" key="3">
    <source>
        <dbReference type="ARBA" id="ARBA00022989"/>
    </source>
</evidence>
<dbReference type="PANTHER" id="PTHR11132">
    <property type="entry name" value="SOLUTE CARRIER FAMILY 35"/>
    <property type="match status" value="1"/>
</dbReference>
<proteinExistence type="evidence at transcript level"/>
<feature type="transmembrane region" description="Helical" evidence="5">
    <location>
        <begin position="139"/>
        <end position="159"/>
    </location>
</feature>
<organism evidence="7">
    <name type="scientific">Schmidtea mediterranea</name>
    <name type="common">Freshwater planarian flatworm</name>
    <dbReference type="NCBI Taxonomy" id="79327"/>
    <lineage>
        <taxon>Eukaryota</taxon>
        <taxon>Metazoa</taxon>
        <taxon>Spiralia</taxon>
        <taxon>Lophotrochozoa</taxon>
        <taxon>Platyhelminthes</taxon>
        <taxon>Rhabditophora</taxon>
        <taxon>Seriata</taxon>
        <taxon>Tricladida</taxon>
        <taxon>Continenticola</taxon>
        <taxon>Geoplanoidea</taxon>
        <taxon>Dugesiidae</taxon>
        <taxon>Schmidtea</taxon>
    </lineage>
</organism>
<evidence type="ECO:0000313" key="7">
    <source>
        <dbReference type="EMBL" id="AKN21650.1"/>
    </source>
</evidence>
<reference evidence="7" key="1">
    <citation type="journal article" date="2015" name="Elife">
        <title>Stem cells and fluid flow drive cyst formation in an invertebrate excretory organ.</title>
        <authorList>
            <person name="Thi-Kim Vu H."/>
            <person name="Rink J.C."/>
            <person name="McKinney S.A."/>
            <person name="McClain M."/>
            <person name="Lakshmanaperumal N."/>
            <person name="Alexander R."/>
            <person name="Sanchez Alvarado A."/>
        </authorList>
    </citation>
    <scope>NUCLEOTIDE SEQUENCE</scope>
</reference>
<dbReference type="SUPFAM" id="SSF103481">
    <property type="entry name" value="Multidrug resistance efflux transporter EmrE"/>
    <property type="match status" value="2"/>
</dbReference>